<gene>
    <name evidence="1" type="ORF">E5329_01720</name>
</gene>
<evidence type="ECO:0000313" key="1">
    <source>
        <dbReference type="EMBL" id="TGY98147.1"/>
    </source>
</evidence>
<comment type="caution">
    <text evidence="1">The sequence shown here is derived from an EMBL/GenBank/DDBJ whole genome shotgun (WGS) entry which is preliminary data.</text>
</comment>
<dbReference type="Proteomes" id="UP000304953">
    <property type="component" value="Unassembled WGS sequence"/>
</dbReference>
<dbReference type="EMBL" id="SRYA01000002">
    <property type="protein sequence ID" value="TGY98147.1"/>
    <property type="molecule type" value="Genomic_DNA"/>
</dbReference>
<keyword evidence="2" id="KW-1185">Reference proteome</keyword>
<protein>
    <submittedName>
        <fullName evidence="1">Sporulation and spore germination</fullName>
    </submittedName>
</protein>
<organism evidence="1 2">
    <name type="scientific">Petralouisia muris</name>
    <dbReference type="NCBI Taxonomy" id="3032872"/>
    <lineage>
        <taxon>Bacteria</taxon>
        <taxon>Bacillati</taxon>
        <taxon>Bacillota</taxon>
        <taxon>Clostridia</taxon>
        <taxon>Lachnospirales</taxon>
        <taxon>Lachnospiraceae</taxon>
        <taxon>Petralouisia</taxon>
    </lineage>
</organism>
<reference evidence="1" key="1">
    <citation type="submission" date="2019-04" db="EMBL/GenBank/DDBJ databases">
        <title>Microbes associate with the intestines of laboratory mice.</title>
        <authorList>
            <person name="Navarre W."/>
            <person name="Wong E."/>
            <person name="Huang K."/>
            <person name="Tropini C."/>
            <person name="Ng K."/>
            <person name="Yu B."/>
        </authorList>
    </citation>
    <scope>NUCLEOTIDE SEQUENCE</scope>
    <source>
        <strain evidence="1">NM01_1-7b</strain>
    </source>
</reference>
<sequence>MRRKKQSLYLLLLVLSIAGLAGCERGQEDSSEYKIFYVNKENTKTVAKGYEPMAKDDRGMIQEFLGRLVGEEQQEDYRQAVPKDVKLKSWKLENAQLYLYFGSSYMEMDNVSEVLCRAAIVRTLTQVKGVDCVSFYVEDSPLMDSSGSLIGLMTAETFIENPGEQINTIQTASITLYFSNEAGTGLIPEVQEVHYSSNISMEKLVMEQLLKGPEGSQMRSAVPEGTKLVNVSVLDGVGFVNLNEGFLSQNYEIAEPLVIYSIVNSLAELPNINKVQISVNGDTNLTYREKMDLNTMYERNLDYLDESARSQEAQIEEGAEKVVIEEETGD</sequence>
<evidence type="ECO:0000313" key="2">
    <source>
        <dbReference type="Proteomes" id="UP000304953"/>
    </source>
</evidence>
<accession>A0AC61S163</accession>
<proteinExistence type="predicted"/>
<name>A0AC61S163_9FIRM</name>